<proteinExistence type="predicted"/>
<dbReference type="AlphaFoldDB" id="A0A089M9Y0"/>
<protein>
    <submittedName>
        <fullName evidence="3">Uncharacterized protein</fullName>
    </submittedName>
</protein>
<evidence type="ECO:0000313" key="4">
    <source>
        <dbReference type="Proteomes" id="UP000029500"/>
    </source>
</evidence>
<accession>A0A089M9Y0</accession>
<dbReference type="eggNOG" id="ENOG503062B">
    <property type="taxonomic scope" value="Bacteria"/>
</dbReference>
<feature type="region of interest" description="Disordered" evidence="1">
    <location>
        <begin position="1"/>
        <end position="32"/>
    </location>
</feature>
<dbReference type="KEGG" id="pgm:PGRAT_22230"/>
<organism evidence="3 4">
    <name type="scientific">Paenibacillus graminis</name>
    <dbReference type="NCBI Taxonomy" id="189425"/>
    <lineage>
        <taxon>Bacteria</taxon>
        <taxon>Bacillati</taxon>
        <taxon>Bacillota</taxon>
        <taxon>Bacilli</taxon>
        <taxon>Bacillales</taxon>
        <taxon>Paenibacillaceae</taxon>
        <taxon>Paenibacillus</taxon>
    </lineage>
</organism>
<evidence type="ECO:0000256" key="2">
    <source>
        <dbReference type="SAM" id="Phobius"/>
    </source>
</evidence>
<keyword evidence="2" id="KW-0472">Membrane</keyword>
<gene>
    <name evidence="3" type="ORF">PGRAT_22230</name>
</gene>
<evidence type="ECO:0000256" key="1">
    <source>
        <dbReference type="SAM" id="MobiDB-lite"/>
    </source>
</evidence>
<feature type="transmembrane region" description="Helical" evidence="2">
    <location>
        <begin position="41"/>
        <end position="61"/>
    </location>
</feature>
<evidence type="ECO:0000313" key="3">
    <source>
        <dbReference type="EMBL" id="AIQ70062.1"/>
    </source>
</evidence>
<keyword evidence="2" id="KW-1133">Transmembrane helix</keyword>
<keyword evidence="2" id="KW-0812">Transmembrane</keyword>
<feature type="compositionally biased region" description="Low complexity" evidence="1">
    <location>
        <begin position="1"/>
        <end position="20"/>
    </location>
</feature>
<dbReference type="Proteomes" id="UP000029500">
    <property type="component" value="Chromosome"/>
</dbReference>
<keyword evidence="4" id="KW-1185">Reference proteome</keyword>
<reference evidence="3 4" key="1">
    <citation type="submission" date="2014-08" db="EMBL/GenBank/DDBJ databases">
        <title>Comparative genomics of the Paenibacillus odorifer group.</title>
        <authorList>
            <person name="den Bakker H.C."/>
            <person name="Tsai Y.-C."/>
            <person name="Martin N."/>
            <person name="Korlach J."/>
            <person name="Wiedmann M."/>
        </authorList>
    </citation>
    <scope>NUCLEOTIDE SEQUENCE [LARGE SCALE GENOMIC DNA]</scope>
    <source>
        <strain evidence="3 4">DSM 15220</strain>
    </source>
</reference>
<dbReference type="HOGENOM" id="CLU_2370193_0_0_9"/>
<dbReference type="EMBL" id="CP009287">
    <property type="protein sequence ID" value="AIQ70062.1"/>
    <property type="molecule type" value="Genomic_DNA"/>
</dbReference>
<name>A0A089M9Y0_9BACL</name>
<dbReference type="RefSeq" id="WP_025702916.1">
    <property type="nucleotide sequence ID" value="NZ_CP009287.1"/>
</dbReference>
<dbReference type="OrthoDB" id="2666443at2"/>
<sequence>MAHNNNNFGYGNTGNGRTNGKSSKDGNGAPLETEELDAEDYAIIAAGLTALGDIFAFLSLVKAKQVTKETGGQAGVDPILFIQSRKKKAAKRKNRPLR</sequence>